<evidence type="ECO:0000256" key="5">
    <source>
        <dbReference type="RuleBase" id="RU003796"/>
    </source>
</evidence>
<dbReference type="GO" id="GO:0090575">
    <property type="term" value="C:RNA polymerase II transcription regulator complex"/>
    <property type="evidence" value="ECO:0007669"/>
    <property type="project" value="TreeGrafter"/>
</dbReference>
<evidence type="ECO:0000313" key="7">
    <source>
        <dbReference type="EMBL" id="KAG9391694.1"/>
    </source>
</evidence>
<keyword evidence="8" id="KW-1185">Reference proteome</keyword>
<dbReference type="SMART" id="SM01372">
    <property type="entry name" value="E2F_TDP"/>
    <property type="match status" value="2"/>
</dbReference>
<dbReference type="GO" id="GO:0000981">
    <property type="term" value="F:DNA-binding transcription factor activity, RNA polymerase II-specific"/>
    <property type="evidence" value="ECO:0007669"/>
    <property type="project" value="TreeGrafter"/>
</dbReference>
<accession>A0A8J6B2S1</accession>
<dbReference type="Pfam" id="PF02319">
    <property type="entry name" value="WHD_E2F_TDP"/>
    <property type="match status" value="2"/>
</dbReference>
<dbReference type="InterPro" id="IPR015633">
    <property type="entry name" value="E2F"/>
</dbReference>
<organism evidence="7 8">
    <name type="scientific">Carpediemonas membranifera</name>
    <dbReference type="NCBI Taxonomy" id="201153"/>
    <lineage>
        <taxon>Eukaryota</taxon>
        <taxon>Metamonada</taxon>
        <taxon>Carpediemonas-like organisms</taxon>
        <taxon>Carpediemonas</taxon>
    </lineage>
</organism>
<dbReference type="Gene3D" id="1.10.10.10">
    <property type="entry name" value="Winged helix-like DNA-binding domain superfamily/Winged helix DNA-binding domain"/>
    <property type="match status" value="2"/>
</dbReference>
<comment type="subcellular location">
    <subcellularLocation>
        <location evidence="5">Nucleus</location>
    </subcellularLocation>
</comment>
<dbReference type="OrthoDB" id="1738810at2759"/>
<evidence type="ECO:0000313" key="8">
    <source>
        <dbReference type="Proteomes" id="UP000717585"/>
    </source>
</evidence>
<feature type="domain" description="E2F/DP family winged-helix DNA-binding" evidence="6">
    <location>
        <begin position="6"/>
        <end position="71"/>
    </location>
</feature>
<gene>
    <name evidence="7" type="ORF">J8273_6470</name>
</gene>
<dbReference type="Proteomes" id="UP000717585">
    <property type="component" value="Unassembled WGS sequence"/>
</dbReference>
<evidence type="ECO:0000256" key="4">
    <source>
        <dbReference type="ARBA" id="ARBA00023163"/>
    </source>
</evidence>
<dbReference type="InterPro" id="IPR036390">
    <property type="entry name" value="WH_DNA-bd_sf"/>
</dbReference>
<keyword evidence="2 5" id="KW-0805">Transcription regulation</keyword>
<evidence type="ECO:0000256" key="1">
    <source>
        <dbReference type="ARBA" id="ARBA00010940"/>
    </source>
</evidence>
<sequence length="256" mass="28029">MLPSPGGRVTLSSLTNQLVVTMNNDPNKTFTVPEMSTACDAERRRVYDIVNILETVGLLTLIDEQSPKQKSYALSLESFLSQCSDMRNSTQLTPTVIHSSAPVQSAPYSSQNVTILYDVSVAVSMPSMDDTRFSIGALSKYFLELLISTHDPVTLDEVAASIAPAMEQRRRITRRLCDIANVLCATGIISRCSRSGSKRKLAFEWSGDELTLDRLLQGELEEVDVPGRPDSTGSSPVGRIIFGSNYLMDRTLFGPG</sequence>
<feature type="domain" description="E2F/DP family winged-helix DNA-binding" evidence="6">
    <location>
        <begin position="130"/>
        <end position="207"/>
    </location>
</feature>
<dbReference type="PANTHER" id="PTHR12081:SF18">
    <property type="entry name" value="TRANSCRIPTION FACTOR E2F2-RELATED"/>
    <property type="match status" value="1"/>
</dbReference>
<keyword evidence="4 5" id="KW-0804">Transcription</keyword>
<comment type="caution">
    <text evidence="7">The sequence shown here is derived from an EMBL/GenBank/DDBJ whole genome shotgun (WGS) entry which is preliminary data.</text>
</comment>
<evidence type="ECO:0000256" key="2">
    <source>
        <dbReference type="ARBA" id="ARBA00023015"/>
    </source>
</evidence>
<dbReference type="GO" id="GO:0000978">
    <property type="term" value="F:RNA polymerase II cis-regulatory region sequence-specific DNA binding"/>
    <property type="evidence" value="ECO:0007669"/>
    <property type="project" value="InterPro"/>
</dbReference>
<protein>
    <submittedName>
        <fullName evidence="7">Transcription factor E2F-like</fullName>
    </submittedName>
</protein>
<keyword evidence="5" id="KW-0539">Nucleus</keyword>
<dbReference type="InterPro" id="IPR036388">
    <property type="entry name" value="WH-like_DNA-bd_sf"/>
</dbReference>
<name>A0A8J6B2S1_9EUKA</name>
<evidence type="ECO:0000259" key="6">
    <source>
        <dbReference type="SMART" id="SM01372"/>
    </source>
</evidence>
<dbReference type="PANTHER" id="PTHR12081">
    <property type="entry name" value="TRANSCRIPTION FACTOR E2F"/>
    <property type="match status" value="1"/>
</dbReference>
<dbReference type="SUPFAM" id="SSF46785">
    <property type="entry name" value="Winged helix' DNA-binding domain"/>
    <property type="match status" value="2"/>
</dbReference>
<comment type="similarity">
    <text evidence="1 5">Belongs to the E2F/DP family.</text>
</comment>
<keyword evidence="3 5" id="KW-0238">DNA-binding</keyword>
<reference evidence="7" key="1">
    <citation type="submission" date="2021-05" db="EMBL/GenBank/DDBJ databases">
        <title>A free-living protist that lacks canonical eukaryotic 1 DNA replication and segregation systems.</title>
        <authorList>
            <person name="Salas-Leiva D.E."/>
            <person name="Tromer E.C."/>
            <person name="Curtis B.A."/>
            <person name="Jerlstrom-Hultqvist J."/>
            <person name="Kolisko M."/>
            <person name="Yi Z."/>
            <person name="Salas-Leiva J.S."/>
            <person name="Gallot-Lavallee L."/>
            <person name="Kops G.J.P.L."/>
            <person name="Archibald J.M."/>
            <person name="Simpson A.G.B."/>
            <person name="Roger A.J."/>
        </authorList>
    </citation>
    <scope>NUCLEOTIDE SEQUENCE</scope>
    <source>
        <strain evidence="7">BICM</strain>
    </source>
</reference>
<evidence type="ECO:0000256" key="3">
    <source>
        <dbReference type="ARBA" id="ARBA00023125"/>
    </source>
</evidence>
<proteinExistence type="inferred from homology"/>
<dbReference type="AlphaFoldDB" id="A0A8J6B2S1"/>
<dbReference type="EMBL" id="JAHDYR010000053">
    <property type="protein sequence ID" value="KAG9391694.1"/>
    <property type="molecule type" value="Genomic_DNA"/>
</dbReference>
<dbReference type="InterPro" id="IPR003316">
    <property type="entry name" value="E2F_WHTH_DNA-bd_dom"/>
</dbReference>